<organism evidence="1 2">
    <name type="scientific">Zosterops borbonicus</name>
    <dbReference type="NCBI Taxonomy" id="364589"/>
    <lineage>
        <taxon>Eukaryota</taxon>
        <taxon>Metazoa</taxon>
        <taxon>Chordata</taxon>
        <taxon>Craniata</taxon>
        <taxon>Vertebrata</taxon>
        <taxon>Euteleostomi</taxon>
        <taxon>Archelosauria</taxon>
        <taxon>Archosauria</taxon>
        <taxon>Dinosauria</taxon>
        <taxon>Saurischia</taxon>
        <taxon>Theropoda</taxon>
        <taxon>Coelurosauria</taxon>
        <taxon>Aves</taxon>
        <taxon>Neognathae</taxon>
        <taxon>Neoaves</taxon>
        <taxon>Telluraves</taxon>
        <taxon>Australaves</taxon>
        <taxon>Passeriformes</taxon>
        <taxon>Sylvioidea</taxon>
        <taxon>Zosteropidae</taxon>
        <taxon>Zosterops</taxon>
    </lineage>
</organism>
<accession>A0A8K1GXJ6</accession>
<dbReference type="OrthoDB" id="276744at2759"/>
<proteinExistence type="predicted"/>
<sequence>MGFVHKGRSLHRQGPDDTKLGAYVDRLEGKRALQRDLEQLDGWVESNKMMFNESKCRVLHFGHNNPLQCSRLGMVWLDSAQAERDLETMVTAAGQEPAVCPGGQEGQWPLAWIRNGVASRSREVILALNWALVRPHLDYCVQFWPLSLGRTLRHLSMSRGGNKAGEGLEHKPCEERLRELGLFILEKRRLRGDLFTLYNSLKGGCAQVGLVSFSRQQVTEQEDTSLKLHQGKYRLDIWKKFFSGRLIKYWNGVPRQVSLDMSKERLHMALSAMV</sequence>
<comment type="caution">
    <text evidence="1">The sequence shown here is derived from an EMBL/GenBank/DDBJ whole genome shotgun (WGS) entry which is preliminary data.</text>
</comment>
<dbReference type="EMBL" id="SWJQ01000019">
    <property type="protein sequence ID" value="TRZ25988.1"/>
    <property type="molecule type" value="Genomic_DNA"/>
</dbReference>
<protein>
    <recommendedName>
        <fullName evidence="3">Reverse transcriptase</fullName>
    </recommendedName>
</protein>
<keyword evidence="2" id="KW-1185">Reference proteome</keyword>
<reference evidence="1" key="1">
    <citation type="submission" date="2019-04" db="EMBL/GenBank/DDBJ databases">
        <title>Genome assembly of Zosterops borbonicus 15179.</title>
        <authorList>
            <person name="Leroy T."/>
            <person name="Anselmetti Y."/>
            <person name="Tilak M.-K."/>
            <person name="Nabholz B."/>
        </authorList>
    </citation>
    <scope>NUCLEOTIDE SEQUENCE</scope>
    <source>
        <strain evidence="1">HGM_15179</strain>
        <tissue evidence="1">Muscle</tissue>
    </source>
</reference>
<evidence type="ECO:0000313" key="2">
    <source>
        <dbReference type="Proteomes" id="UP000796761"/>
    </source>
</evidence>
<evidence type="ECO:0008006" key="3">
    <source>
        <dbReference type="Google" id="ProtNLM"/>
    </source>
</evidence>
<dbReference type="AlphaFoldDB" id="A0A8K1GXJ6"/>
<name>A0A8K1GXJ6_9PASS</name>
<dbReference type="Proteomes" id="UP000796761">
    <property type="component" value="Unassembled WGS sequence"/>
</dbReference>
<evidence type="ECO:0000313" key="1">
    <source>
        <dbReference type="EMBL" id="TRZ25988.1"/>
    </source>
</evidence>
<gene>
    <name evidence="1" type="ORF">HGM15179_001111</name>
</gene>
<dbReference type="PANTHER" id="PTHR33332">
    <property type="entry name" value="REVERSE TRANSCRIPTASE DOMAIN-CONTAINING PROTEIN"/>
    <property type="match status" value="1"/>
</dbReference>